<evidence type="ECO:0000313" key="8">
    <source>
        <dbReference type="Proteomes" id="UP000596739"/>
    </source>
</evidence>
<accession>A0ABS1EVI9</accession>
<feature type="binding site" evidence="3">
    <location>
        <position position="183"/>
    </location>
    <ligand>
        <name>UDP-N-acetyl-alpha-D-muramoyl-L-alanyl-D-glutamate</name>
        <dbReference type="ChEBI" id="CHEBI:83900"/>
    </ligand>
</feature>
<dbReference type="NCBIfam" id="TIGR01085">
    <property type="entry name" value="murE"/>
    <property type="match status" value="1"/>
</dbReference>
<dbReference type="NCBIfam" id="NF001124">
    <property type="entry name" value="PRK00139.1-2"/>
    <property type="match status" value="1"/>
</dbReference>
<dbReference type="HAMAP" id="MF_00208">
    <property type="entry name" value="MurE"/>
    <property type="match status" value="1"/>
</dbReference>
<name>A0ABS1EVI9_9CLOT</name>
<comment type="subcellular location">
    <subcellularLocation>
        <location evidence="3 4">Cytoplasm</location>
    </subcellularLocation>
</comment>
<dbReference type="InterPro" id="IPR005761">
    <property type="entry name" value="UDP-N-AcMur-Glu-dNH2Pim_ligase"/>
</dbReference>
<dbReference type="InterPro" id="IPR004101">
    <property type="entry name" value="Mur_ligase_C"/>
</dbReference>
<feature type="domain" description="Mur ligase C-terminal" evidence="5">
    <location>
        <begin position="331"/>
        <end position="458"/>
    </location>
</feature>
<organism evidence="7 8">
    <name type="scientific">Clostridium yunnanense</name>
    <dbReference type="NCBI Taxonomy" id="2800325"/>
    <lineage>
        <taxon>Bacteria</taxon>
        <taxon>Bacillati</taxon>
        <taxon>Bacillota</taxon>
        <taxon>Clostridia</taxon>
        <taxon>Eubacteriales</taxon>
        <taxon>Clostridiaceae</taxon>
        <taxon>Clostridium</taxon>
    </lineage>
</organism>
<dbReference type="PANTHER" id="PTHR23135:SF4">
    <property type="entry name" value="UDP-N-ACETYLMURAMOYL-L-ALANYL-D-GLUTAMATE--2,6-DIAMINOPIMELATE LIGASE MURE HOMOLOG, CHLOROPLASTIC"/>
    <property type="match status" value="1"/>
</dbReference>
<sequence length="494" mass="54837">MKLYEVLKGINYEILNGRDDLDIESLTWDSRDVGQKSLFIAVRNRNVDRHDFIFNAVSRGAIALMLEHEISGLPKNVTVIKVKEGRKSMSLAAQNFYNNPISKLKTIGITGTNGKTSVSYFISKILEVLDLKCGVIGTIQNTIGIQKMNTKKLNPTTPDAIELQGTFAEMLELGATHAAIEVTSSALSQDRVYGCEFDVAVFTNLTQDHLEEHGTMENYKNAKLKLFNMCKRAVINIDDSFSNDILAAANCKIITYGVDKNCDFRATDIEYTNSGVRFKLQYNCETREVMLNIPGRFTVYNALAAIASCYSLNISIDDIVNAVKEIKGVPGRFQAVENIKGILAVVDYAHSPDAIENILTSVKEITKGKIITVFGCGGDRDSGKRPLMGEAAGKLSDYCIITSDNPRSEEPDLIINDIEKGLIKTGCMYEKIEDRKQAIFKALSIAEPKDAVIIAGKGHENYQILKNETIHFSDEEVVKEYFINNHSHDDFLIG</sequence>
<feature type="binding site" evidence="3">
    <location>
        <position position="456"/>
    </location>
    <ligand>
        <name>meso-2,6-diaminopimelate</name>
        <dbReference type="ChEBI" id="CHEBI:57791"/>
    </ligand>
</feature>
<feature type="domain" description="Mur ligase central" evidence="6">
    <location>
        <begin position="109"/>
        <end position="308"/>
    </location>
</feature>
<keyword evidence="3 4" id="KW-0961">Cell wall biogenesis/degradation</keyword>
<dbReference type="SUPFAM" id="SSF63418">
    <property type="entry name" value="MurE/MurF N-terminal domain"/>
    <property type="match status" value="1"/>
</dbReference>
<keyword evidence="3 4" id="KW-0131">Cell cycle</keyword>
<feature type="binding site" evidence="3">
    <location>
        <begin position="156"/>
        <end position="157"/>
    </location>
    <ligand>
        <name>UDP-N-acetyl-alpha-D-muramoyl-L-alanyl-D-glutamate</name>
        <dbReference type="ChEBI" id="CHEBI:83900"/>
    </ligand>
</feature>
<keyword evidence="3" id="KW-0547">Nucleotide-binding</keyword>
<feature type="binding site" evidence="3">
    <location>
        <position position="460"/>
    </location>
    <ligand>
        <name>meso-2,6-diaminopimelate</name>
        <dbReference type="ChEBI" id="CHEBI:57791"/>
    </ligand>
</feature>
<dbReference type="Gene3D" id="3.90.190.20">
    <property type="entry name" value="Mur ligase, C-terminal domain"/>
    <property type="match status" value="1"/>
</dbReference>
<gene>
    <name evidence="3" type="primary">murE</name>
    <name evidence="7" type="ORF">JHL18_22285</name>
</gene>
<dbReference type="EC" id="6.3.2.13" evidence="3"/>
<comment type="caution">
    <text evidence="3">Lacks conserved residue(s) required for the propagation of feature annotation.</text>
</comment>
<dbReference type="InterPro" id="IPR036565">
    <property type="entry name" value="Mur-like_cat_sf"/>
</dbReference>
<keyword evidence="8" id="KW-1185">Reference proteome</keyword>
<dbReference type="GO" id="GO:0008765">
    <property type="term" value="F:UDP-N-acetylmuramoylalanyl-D-glutamate-2,6-diaminopimelate ligase activity"/>
    <property type="evidence" value="ECO:0007669"/>
    <property type="project" value="UniProtKB-EC"/>
</dbReference>
<dbReference type="Proteomes" id="UP000596739">
    <property type="component" value="Unassembled WGS sequence"/>
</dbReference>
<dbReference type="InterPro" id="IPR036615">
    <property type="entry name" value="Mur_ligase_C_dom_sf"/>
</dbReference>
<reference evidence="8" key="1">
    <citation type="submission" date="2021-01" db="EMBL/GenBank/DDBJ databases">
        <title>Genome public.</title>
        <authorList>
            <person name="Liu C."/>
            <person name="Sun Q."/>
        </authorList>
    </citation>
    <scope>NUCLEOTIDE SEQUENCE [LARGE SCALE GENOMIC DNA]</scope>
    <source>
        <strain evidence="8">YIM B02505</strain>
    </source>
</reference>
<dbReference type="Gene3D" id="3.40.1190.10">
    <property type="entry name" value="Mur-like, catalytic domain"/>
    <property type="match status" value="1"/>
</dbReference>
<comment type="pathway">
    <text evidence="1 3 4">Cell wall biogenesis; peptidoglycan biosynthesis.</text>
</comment>
<keyword evidence="3 7" id="KW-0436">Ligase</keyword>
<evidence type="ECO:0000256" key="2">
    <source>
        <dbReference type="ARBA" id="ARBA00005898"/>
    </source>
</evidence>
<comment type="function">
    <text evidence="3">Catalyzes the addition of meso-diaminopimelic acid to the nucleotide precursor UDP-N-acetylmuramoyl-L-alanyl-D-glutamate (UMAG) in the biosynthesis of bacterial cell-wall peptidoglycan.</text>
</comment>
<dbReference type="Gene3D" id="3.40.1390.10">
    <property type="entry name" value="MurE/MurF, N-terminal domain"/>
    <property type="match status" value="1"/>
</dbReference>
<dbReference type="Pfam" id="PF08245">
    <property type="entry name" value="Mur_ligase_M"/>
    <property type="match status" value="1"/>
</dbReference>
<keyword evidence="3" id="KW-0460">Magnesium</keyword>
<dbReference type="SUPFAM" id="SSF53623">
    <property type="entry name" value="MurD-like peptide ligases, catalytic domain"/>
    <property type="match status" value="1"/>
</dbReference>
<keyword evidence="3 4" id="KW-0133">Cell shape</keyword>
<feature type="short sequence motif" description="Meso-diaminopimelate recognition motif" evidence="3">
    <location>
        <begin position="404"/>
        <end position="407"/>
    </location>
</feature>
<comment type="caution">
    <text evidence="7">The sequence shown here is derived from an EMBL/GenBank/DDBJ whole genome shotgun (WGS) entry which is preliminary data.</text>
</comment>
<evidence type="ECO:0000256" key="4">
    <source>
        <dbReference type="RuleBase" id="RU004135"/>
    </source>
</evidence>
<comment type="similarity">
    <text evidence="2 3">Belongs to the MurCDEF family. MurE subfamily.</text>
</comment>
<dbReference type="NCBIfam" id="NF001126">
    <property type="entry name" value="PRK00139.1-4"/>
    <property type="match status" value="1"/>
</dbReference>
<keyword evidence="3 4" id="KW-0132">Cell division</keyword>
<keyword evidence="3" id="KW-0067">ATP-binding</keyword>
<dbReference type="Pfam" id="PF02875">
    <property type="entry name" value="Mur_ligase_C"/>
    <property type="match status" value="1"/>
</dbReference>
<evidence type="ECO:0000313" key="7">
    <source>
        <dbReference type="EMBL" id="MBK1813355.1"/>
    </source>
</evidence>
<feature type="binding site" evidence="3">
    <location>
        <begin position="111"/>
        <end position="117"/>
    </location>
    <ligand>
        <name>ATP</name>
        <dbReference type="ChEBI" id="CHEBI:30616"/>
    </ligand>
</feature>
<keyword evidence="3" id="KW-0963">Cytoplasm</keyword>
<keyword evidence="3 4" id="KW-0573">Peptidoglycan synthesis</keyword>
<comment type="cofactor">
    <cofactor evidence="3">
        <name>Mg(2+)</name>
        <dbReference type="ChEBI" id="CHEBI:18420"/>
    </cofactor>
</comment>
<feature type="binding site" evidence="3">
    <location>
        <position position="189"/>
    </location>
    <ligand>
        <name>UDP-N-acetyl-alpha-D-muramoyl-L-alanyl-D-glutamate</name>
        <dbReference type="ChEBI" id="CHEBI:83900"/>
    </ligand>
</feature>
<evidence type="ECO:0000259" key="5">
    <source>
        <dbReference type="Pfam" id="PF02875"/>
    </source>
</evidence>
<evidence type="ECO:0000256" key="1">
    <source>
        <dbReference type="ARBA" id="ARBA00004752"/>
    </source>
</evidence>
<feature type="binding site" evidence="3">
    <location>
        <position position="380"/>
    </location>
    <ligand>
        <name>meso-2,6-diaminopimelate</name>
        <dbReference type="ChEBI" id="CHEBI:57791"/>
    </ligand>
</feature>
<dbReference type="InterPro" id="IPR035911">
    <property type="entry name" value="MurE/MurF_N"/>
</dbReference>
<proteinExistence type="inferred from homology"/>
<dbReference type="InterPro" id="IPR013221">
    <property type="entry name" value="Mur_ligase_cen"/>
</dbReference>
<comment type="catalytic activity">
    <reaction evidence="3">
        <text>UDP-N-acetyl-alpha-D-muramoyl-L-alanyl-D-glutamate + meso-2,6-diaminopimelate + ATP = UDP-N-acetyl-alpha-D-muramoyl-L-alanyl-gamma-D-glutamyl-meso-2,6-diaminopimelate + ADP + phosphate + H(+)</text>
        <dbReference type="Rhea" id="RHEA:23676"/>
        <dbReference type="ChEBI" id="CHEBI:15378"/>
        <dbReference type="ChEBI" id="CHEBI:30616"/>
        <dbReference type="ChEBI" id="CHEBI:43474"/>
        <dbReference type="ChEBI" id="CHEBI:57791"/>
        <dbReference type="ChEBI" id="CHEBI:83900"/>
        <dbReference type="ChEBI" id="CHEBI:83905"/>
        <dbReference type="ChEBI" id="CHEBI:456216"/>
        <dbReference type="EC" id="6.3.2.13"/>
    </reaction>
</comment>
<feature type="binding site" evidence="3">
    <location>
        <position position="191"/>
    </location>
    <ligand>
        <name>UDP-N-acetyl-alpha-D-muramoyl-L-alanyl-D-glutamate</name>
        <dbReference type="ChEBI" id="CHEBI:83900"/>
    </ligand>
</feature>
<feature type="modified residue" description="N6-carboxylysine" evidence="3">
    <location>
        <position position="223"/>
    </location>
</feature>
<evidence type="ECO:0000256" key="3">
    <source>
        <dbReference type="HAMAP-Rule" id="MF_00208"/>
    </source>
</evidence>
<feature type="binding site" evidence="3">
    <location>
        <position position="30"/>
    </location>
    <ligand>
        <name>UDP-N-acetyl-alpha-D-muramoyl-L-alanyl-D-glutamate</name>
        <dbReference type="ChEBI" id="CHEBI:83900"/>
    </ligand>
</feature>
<feature type="binding site" evidence="3">
    <location>
        <begin position="404"/>
        <end position="407"/>
    </location>
    <ligand>
        <name>meso-2,6-diaminopimelate</name>
        <dbReference type="ChEBI" id="CHEBI:57791"/>
    </ligand>
</feature>
<dbReference type="SUPFAM" id="SSF53244">
    <property type="entry name" value="MurD-like peptide ligases, peptide-binding domain"/>
    <property type="match status" value="1"/>
</dbReference>
<comment type="PTM">
    <text evidence="3">Carboxylation is probably crucial for Mg(2+) binding and, consequently, for the gamma-phosphate positioning of ATP.</text>
</comment>
<dbReference type="RefSeq" id="WP_200273383.1">
    <property type="nucleotide sequence ID" value="NZ_JAENHN010000059.1"/>
</dbReference>
<evidence type="ECO:0000259" key="6">
    <source>
        <dbReference type="Pfam" id="PF08245"/>
    </source>
</evidence>
<dbReference type="PANTHER" id="PTHR23135">
    <property type="entry name" value="MUR LIGASE FAMILY MEMBER"/>
    <property type="match status" value="1"/>
</dbReference>
<dbReference type="EMBL" id="JAENHN010000059">
    <property type="protein sequence ID" value="MBK1813355.1"/>
    <property type="molecule type" value="Genomic_DNA"/>
</dbReference>
<protein>
    <recommendedName>
        <fullName evidence="3">UDP-N-acetylmuramoyl-L-alanyl-D-glutamate--2,6-diaminopimelate ligase</fullName>
        <ecNumber evidence="3">6.3.2.13</ecNumber>
    </recommendedName>
    <alternativeName>
        <fullName evidence="3">Meso-A2pm-adding enzyme</fullName>
    </alternativeName>
    <alternativeName>
        <fullName evidence="3">Meso-diaminopimelate-adding enzyme</fullName>
    </alternativeName>
    <alternativeName>
        <fullName evidence="3">UDP-MurNAc-L-Ala-D-Glu:meso-diaminopimelate ligase</fullName>
    </alternativeName>
    <alternativeName>
        <fullName evidence="3">UDP-MurNAc-tripeptide synthetase</fullName>
    </alternativeName>
    <alternativeName>
        <fullName evidence="3">UDP-N-acetylmuramyl-tripeptide synthetase</fullName>
    </alternativeName>
</protein>